<gene>
    <name evidence="2" type="ORF">POCULU_LOCUS7681</name>
</gene>
<accession>A0A9N9CMN6</accession>
<feature type="compositionally biased region" description="Basic and acidic residues" evidence="1">
    <location>
        <begin position="67"/>
        <end position="78"/>
    </location>
</feature>
<name>A0A9N9CMN6_9GLOM</name>
<proteinExistence type="predicted"/>
<sequence length="108" mass="12430">MPEWKTSNAKAHKSKLAKYWKSLIQERSIDAHENAAVDGYTQEVCRSNGRKRLRESDNNNKSSKKLKTQDHKDDDDRAQIATNITDTLLHEIKRNVLHKISKASENSN</sequence>
<evidence type="ECO:0000256" key="1">
    <source>
        <dbReference type="SAM" id="MobiDB-lite"/>
    </source>
</evidence>
<protein>
    <submittedName>
        <fullName evidence="2">11196_t:CDS:1</fullName>
    </submittedName>
</protein>
<evidence type="ECO:0000313" key="2">
    <source>
        <dbReference type="EMBL" id="CAG8605332.1"/>
    </source>
</evidence>
<comment type="caution">
    <text evidence="2">The sequence shown here is derived from an EMBL/GenBank/DDBJ whole genome shotgun (WGS) entry which is preliminary data.</text>
</comment>
<feature type="region of interest" description="Disordered" evidence="1">
    <location>
        <begin position="48"/>
        <end position="78"/>
    </location>
</feature>
<dbReference type="OrthoDB" id="10646010at2759"/>
<dbReference type="EMBL" id="CAJVPJ010001837">
    <property type="protein sequence ID" value="CAG8605332.1"/>
    <property type="molecule type" value="Genomic_DNA"/>
</dbReference>
<keyword evidence="3" id="KW-1185">Reference proteome</keyword>
<evidence type="ECO:0000313" key="3">
    <source>
        <dbReference type="Proteomes" id="UP000789572"/>
    </source>
</evidence>
<reference evidence="2" key="1">
    <citation type="submission" date="2021-06" db="EMBL/GenBank/DDBJ databases">
        <authorList>
            <person name="Kallberg Y."/>
            <person name="Tangrot J."/>
            <person name="Rosling A."/>
        </authorList>
    </citation>
    <scope>NUCLEOTIDE SEQUENCE</scope>
    <source>
        <strain evidence="2">IA702</strain>
    </source>
</reference>
<dbReference type="Proteomes" id="UP000789572">
    <property type="component" value="Unassembled WGS sequence"/>
</dbReference>
<dbReference type="AlphaFoldDB" id="A0A9N9CMN6"/>
<organism evidence="2 3">
    <name type="scientific">Paraglomus occultum</name>
    <dbReference type="NCBI Taxonomy" id="144539"/>
    <lineage>
        <taxon>Eukaryota</taxon>
        <taxon>Fungi</taxon>
        <taxon>Fungi incertae sedis</taxon>
        <taxon>Mucoromycota</taxon>
        <taxon>Glomeromycotina</taxon>
        <taxon>Glomeromycetes</taxon>
        <taxon>Paraglomerales</taxon>
        <taxon>Paraglomeraceae</taxon>
        <taxon>Paraglomus</taxon>
    </lineage>
</organism>